<proteinExistence type="inferred from homology"/>
<comment type="similarity">
    <text evidence="2">Belongs to the cytochrome ubiquinol oxidase subunit 2 family.</text>
</comment>
<keyword evidence="9" id="KW-1185">Reference proteome</keyword>
<evidence type="ECO:0000256" key="3">
    <source>
        <dbReference type="ARBA" id="ARBA00022475"/>
    </source>
</evidence>
<evidence type="ECO:0000313" key="9">
    <source>
        <dbReference type="Proteomes" id="UP000295632"/>
    </source>
</evidence>
<comment type="caution">
    <text evidence="8">The sequence shown here is derived from an EMBL/GenBank/DDBJ whole genome shotgun (WGS) entry which is preliminary data.</text>
</comment>
<dbReference type="InterPro" id="IPR003317">
    <property type="entry name" value="Cyt-d_oxidase_su2"/>
</dbReference>
<evidence type="ECO:0000256" key="7">
    <source>
        <dbReference type="SAM" id="Phobius"/>
    </source>
</evidence>
<keyword evidence="5 7" id="KW-1133">Transmembrane helix</keyword>
<feature type="transmembrane region" description="Helical" evidence="7">
    <location>
        <begin position="115"/>
        <end position="136"/>
    </location>
</feature>
<accession>A0A4R6UBD2</accession>
<evidence type="ECO:0000256" key="2">
    <source>
        <dbReference type="ARBA" id="ARBA00007543"/>
    </source>
</evidence>
<feature type="transmembrane region" description="Helical" evidence="7">
    <location>
        <begin position="156"/>
        <end position="181"/>
    </location>
</feature>
<dbReference type="Pfam" id="PF02322">
    <property type="entry name" value="Cyt_bd_oxida_II"/>
    <property type="match status" value="1"/>
</dbReference>
<evidence type="ECO:0000256" key="4">
    <source>
        <dbReference type="ARBA" id="ARBA00022692"/>
    </source>
</evidence>
<evidence type="ECO:0000256" key="1">
    <source>
        <dbReference type="ARBA" id="ARBA00004651"/>
    </source>
</evidence>
<dbReference type="EMBL" id="SNYJ01000002">
    <property type="protein sequence ID" value="TDQ42055.1"/>
    <property type="molecule type" value="Genomic_DNA"/>
</dbReference>
<comment type="subcellular location">
    <subcellularLocation>
        <location evidence="1">Cell membrane</location>
        <topology evidence="1">Multi-pass membrane protein</topology>
    </subcellularLocation>
</comment>
<feature type="transmembrane region" description="Helical" evidence="7">
    <location>
        <begin position="201"/>
        <end position="221"/>
    </location>
</feature>
<organism evidence="8 9">
    <name type="scientific">Aureibacillus halotolerans</name>
    <dbReference type="NCBI Taxonomy" id="1508390"/>
    <lineage>
        <taxon>Bacteria</taxon>
        <taxon>Bacillati</taxon>
        <taxon>Bacillota</taxon>
        <taxon>Bacilli</taxon>
        <taxon>Bacillales</taxon>
        <taxon>Bacillaceae</taxon>
        <taxon>Aureibacillus</taxon>
    </lineage>
</organism>
<feature type="transmembrane region" description="Helical" evidence="7">
    <location>
        <begin position="78"/>
        <end position="103"/>
    </location>
</feature>
<evidence type="ECO:0000256" key="5">
    <source>
        <dbReference type="ARBA" id="ARBA00022989"/>
    </source>
</evidence>
<dbReference type="GO" id="GO:0005886">
    <property type="term" value="C:plasma membrane"/>
    <property type="evidence" value="ECO:0007669"/>
    <property type="project" value="UniProtKB-SubCell"/>
</dbReference>
<feature type="transmembrane region" description="Helical" evidence="7">
    <location>
        <begin position="233"/>
        <end position="254"/>
    </location>
</feature>
<dbReference type="OrthoDB" id="2416742at2"/>
<dbReference type="AlphaFoldDB" id="A0A4R6UBD2"/>
<feature type="transmembrane region" description="Helical" evidence="7">
    <location>
        <begin position="309"/>
        <end position="329"/>
    </location>
</feature>
<feature type="transmembrane region" description="Helical" evidence="7">
    <location>
        <begin position="54"/>
        <end position="72"/>
    </location>
</feature>
<sequence>MNELIAITLLWGFVVVYSVAATIDFGSGFYSMLYKGKGQSRATTIANRYLSPSWKVTNVFIVMIVVALFSFFPGASFALGTVLLIPGSLIVLLLAIRSAFLVFSSSVHPRHQQGLAIISGISGLCIPALLIVVLPITHGRFIGQSANQSYLIAERIFTSASVYSFIVFAVLSTLFLSALLLADYSNVAKSSEAYRLYRKNALITGPFSLLAALAIFGSIRSEASWLYSELVTFKPWLFASLLCFILGYVLLIFMKNRPGRIWKPRLAVIFTIFQYLFASYAYGRAHLPYMIYPHVTIASGFTTPSTFKALFATYIVGFIVLVPGFYLFWRLFMKDRRYIEQED</sequence>
<name>A0A4R6UBD2_9BACI</name>
<evidence type="ECO:0000313" key="8">
    <source>
        <dbReference type="EMBL" id="TDQ42055.1"/>
    </source>
</evidence>
<protein>
    <submittedName>
        <fullName evidence="8">Cytochrome bd-I ubiquinol oxidase subunit 2 apoprotein</fullName>
    </submittedName>
</protein>
<keyword evidence="6 7" id="KW-0472">Membrane</keyword>
<feature type="transmembrane region" description="Helical" evidence="7">
    <location>
        <begin position="266"/>
        <end position="283"/>
    </location>
</feature>
<feature type="transmembrane region" description="Helical" evidence="7">
    <location>
        <begin position="6"/>
        <end position="33"/>
    </location>
</feature>
<gene>
    <name evidence="8" type="ORF">EV213_10283</name>
</gene>
<evidence type="ECO:0000256" key="6">
    <source>
        <dbReference type="ARBA" id="ARBA00023136"/>
    </source>
</evidence>
<reference evidence="8 9" key="1">
    <citation type="submission" date="2019-03" db="EMBL/GenBank/DDBJ databases">
        <title>Genomic Encyclopedia of Type Strains, Phase IV (KMG-IV): sequencing the most valuable type-strain genomes for metagenomic binning, comparative biology and taxonomic classification.</title>
        <authorList>
            <person name="Goeker M."/>
        </authorList>
    </citation>
    <scope>NUCLEOTIDE SEQUENCE [LARGE SCALE GENOMIC DNA]</scope>
    <source>
        <strain evidence="8 9">DSM 28697</strain>
    </source>
</reference>
<keyword evidence="4 7" id="KW-0812">Transmembrane</keyword>
<keyword evidence="3" id="KW-1003">Cell membrane</keyword>
<dbReference type="Proteomes" id="UP000295632">
    <property type="component" value="Unassembled WGS sequence"/>
</dbReference>
<dbReference type="RefSeq" id="WP_133578951.1">
    <property type="nucleotide sequence ID" value="NZ_SNYJ01000002.1"/>
</dbReference>